<organism evidence="4 5">
    <name type="scientific">Lolium multiflorum</name>
    <name type="common">Italian ryegrass</name>
    <name type="synonym">Lolium perenne subsp. multiflorum</name>
    <dbReference type="NCBI Taxonomy" id="4521"/>
    <lineage>
        <taxon>Eukaryota</taxon>
        <taxon>Viridiplantae</taxon>
        <taxon>Streptophyta</taxon>
        <taxon>Embryophyta</taxon>
        <taxon>Tracheophyta</taxon>
        <taxon>Spermatophyta</taxon>
        <taxon>Magnoliopsida</taxon>
        <taxon>Liliopsida</taxon>
        <taxon>Poales</taxon>
        <taxon>Poaceae</taxon>
        <taxon>BOP clade</taxon>
        <taxon>Pooideae</taxon>
        <taxon>Poodae</taxon>
        <taxon>Poeae</taxon>
        <taxon>Poeae Chloroplast Group 2 (Poeae type)</taxon>
        <taxon>Loliodinae</taxon>
        <taxon>Loliinae</taxon>
        <taxon>Lolium</taxon>
    </lineage>
</organism>
<feature type="compositionally biased region" description="Basic and acidic residues" evidence="1">
    <location>
        <begin position="308"/>
        <end position="321"/>
    </location>
</feature>
<dbReference type="InterPro" id="IPR040256">
    <property type="entry name" value="At4g02000-like"/>
</dbReference>
<sequence length="386" mass="43252">MDSLGRGKEKEQDALSPRAARVRLEEQLGKMGITDLEATPLVIDDRDEGAQKKWLLAGMVPHRHVFHINTIISALRPAWGNPKGLLFRSVGENKFVAEFATERDRSRVWEGSPWHVSRNAVILSEFEDCMKPSELRFDRLQLWARVMNLPFNLRDKKWWLPIARQIDETVKEVQFDHVGGFLRARVTVLVAQPLRRYILIESSRRQSTDLYEIQYEQIPHFCFSCGRLGHSDLICLTPGSRDSNGDLPYGKGLRASDEKKWSFSDGSTREQSSASASNTETRKSSSAVEKGTEVTSPLKKNNSNNKRKAGEAKKVYRKVEAPRLMLTSSADGHDEVPMAQGEEVVETVLGGSSGGVEEEPDPKKKRPTPTSSEELAAAAGQPCRPQ</sequence>
<proteinExistence type="predicted"/>
<feature type="compositionally biased region" description="Polar residues" evidence="1">
    <location>
        <begin position="264"/>
        <end position="304"/>
    </location>
</feature>
<protein>
    <recommendedName>
        <fullName evidence="6">CCHC-type domain-containing protein</fullName>
    </recommendedName>
</protein>
<dbReference type="Pfam" id="PF14392">
    <property type="entry name" value="zf-CCHC_4"/>
    <property type="match status" value="1"/>
</dbReference>
<feature type="region of interest" description="Disordered" evidence="1">
    <location>
        <begin position="258"/>
        <end position="386"/>
    </location>
</feature>
<dbReference type="EMBL" id="JAUUTY010000001">
    <property type="protein sequence ID" value="KAK1698004.1"/>
    <property type="molecule type" value="Genomic_DNA"/>
</dbReference>
<dbReference type="InterPro" id="IPR025836">
    <property type="entry name" value="Zn_knuckle_CX2CX4HX4C"/>
</dbReference>
<dbReference type="Pfam" id="PF14111">
    <property type="entry name" value="DUF4283"/>
    <property type="match status" value="1"/>
</dbReference>
<feature type="domain" description="Zinc knuckle CX2CX4HX4C" evidence="3">
    <location>
        <begin position="212"/>
        <end position="236"/>
    </location>
</feature>
<dbReference type="PANTHER" id="PTHR31286">
    <property type="entry name" value="GLYCINE-RICH CELL WALL STRUCTURAL PROTEIN 1.8-LIKE"/>
    <property type="match status" value="1"/>
</dbReference>
<dbReference type="InterPro" id="IPR025558">
    <property type="entry name" value="DUF4283"/>
</dbReference>
<name>A0AAD8U577_LOLMU</name>
<gene>
    <name evidence="4" type="ORF">QYE76_014701</name>
</gene>
<keyword evidence="5" id="KW-1185">Reference proteome</keyword>
<evidence type="ECO:0000256" key="1">
    <source>
        <dbReference type="SAM" id="MobiDB-lite"/>
    </source>
</evidence>
<dbReference type="AlphaFoldDB" id="A0AAD8U577"/>
<evidence type="ECO:0000259" key="2">
    <source>
        <dbReference type="Pfam" id="PF14111"/>
    </source>
</evidence>
<accession>A0AAD8U577</accession>
<evidence type="ECO:0000313" key="5">
    <source>
        <dbReference type="Proteomes" id="UP001231189"/>
    </source>
</evidence>
<feature type="domain" description="DUF4283" evidence="2">
    <location>
        <begin position="55"/>
        <end position="132"/>
    </location>
</feature>
<dbReference type="PANTHER" id="PTHR31286:SF166">
    <property type="entry name" value="OS01G0177800 PROTEIN"/>
    <property type="match status" value="1"/>
</dbReference>
<evidence type="ECO:0000259" key="3">
    <source>
        <dbReference type="Pfam" id="PF14392"/>
    </source>
</evidence>
<evidence type="ECO:0000313" key="4">
    <source>
        <dbReference type="EMBL" id="KAK1698004.1"/>
    </source>
</evidence>
<evidence type="ECO:0008006" key="6">
    <source>
        <dbReference type="Google" id="ProtNLM"/>
    </source>
</evidence>
<comment type="caution">
    <text evidence="4">The sequence shown here is derived from an EMBL/GenBank/DDBJ whole genome shotgun (WGS) entry which is preliminary data.</text>
</comment>
<reference evidence="4" key="1">
    <citation type="submission" date="2023-07" db="EMBL/GenBank/DDBJ databases">
        <title>A chromosome-level genome assembly of Lolium multiflorum.</title>
        <authorList>
            <person name="Chen Y."/>
            <person name="Copetti D."/>
            <person name="Kolliker R."/>
            <person name="Studer B."/>
        </authorList>
    </citation>
    <scope>NUCLEOTIDE SEQUENCE</scope>
    <source>
        <strain evidence="4">02402/16</strain>
        <tissue evidence="4">Leaf</tissue>
    </source>
</reference>
<dbReference type="Proteomes" id="UP001231189">
    <property type="component" value="Unassembled WGS sequence"/>
</dbReference>